<dbReference type="Pfam" id="PF08239">
    <property type="entry name" value="SH3_3"/>
    <property type="match status" value="1"/>
</dbReference>
<dbReference type="Proteomes" id="UP000682802">
    <property type="component" value="Chromosome 2"/>
</dbReference>
<dbReference type="Gene3D" id="2.30.30.40">
    <property type="entry name" value="SH3 Domains"/>
    <property type="match status" value="1"/>
</dbReference>
<gene>
    <name evidence="2" type="ORF">KM029_19840</name>
</gene>
<reference evidence="2 3" key="1">
    <citation type="submission" date="2021-05" db="EMBL/GenBank/DDBJ databases">
        <title>Comparative genomic studies on the polysaccharide-degrading batcterial strains of the Flammeovirga genus.</title>
        <authorList>
            <person name="Zewei F."/>
            <person name="Zheng Z."/>
            <person name="Yu L."/>
            <person name="Ruyue G."/>
            <person name="Yanhong M."/>
            <person name="Yuanyuan C."/>
            <person name="Jingyan G."/>
            <person name="Wenjun H."/>
        </authorList>
    </citation>
    <scope>NUCLEOTIDE SEQUENCE [LARGE SCALE GENOMIC DNA]</scope>
    <source>
        <strain evidence="2 3">YS10</strain>
    </source>
</reference>
<protein>
    <submittedName>
        <fullName evidence="2">SH3 domain-containing protein</fullName>
    </submittedName>
</protein>
<evidence type="ECO:0000313" key="3">
    <source>
        <dbReference type="Proteomes" id="UP000682802"/>
    </source>
</evidence>
<proteinExistence type="predicted"/>
<keyword evidence="3" id="KW-1185">Reference proteome</keyword>
<feature type="domain" description="SH3b" evidence="1">
    <location>
        <begin position="19"/>
        <end position="84"/>
    </location>
</feature>
<organism evidence="2 3">
    <name type="scientific">Flammeovirga kamogawensis</name>
    <dbReference type="NCBI Taxonomy" id="373891"/>
    <lineage>
        <taxon>Bacteria</taxon>
        <taxon>Pseudomonadati</taxon>
        <taxon>Bacteroidota</taxon>
        <taxon>Cytophagia</taxon>
        <taxon>Cytophagales</taxon>
        <taxon>Flammeovirgaceae</taxon>
        <taxon>Flammeovirga</taxon>
    </lineage>
</organism>
<evidence type="ECO:0000259" key="1">
    <source>
        <dbReference type="PROSITE" id="PS51781"/>
    </source>
</evidence>
<evidence type="ECO:0000313" key="2">
    <source>
        <dbReference type="EMBL" id="QWG09936.1"/>
    </source>
</evidence>
<dbReference type="InterPro" id="IPR003646">
    <property type="entry name" value="SH3-like_bac-type"/>
</dbReference>
<sequence length="277" mass="32588">MRLLIAYFFLFLSGNILSQNIGVINDKDGYTNIRKESTVNSNIIGVILEGQTFQYSPSENKNWFKLNFNHLEGFIHSSRVSDIKSLGKSYKFNDNQIDKNLPKYEQPTINSNRNKKFTRQIEGKPITYFLNHTSIDIYSKMYYQGIYKISDSEITFNLLDSVTTDNIDTRKFYLFNFSNILQESDGALSEVIGSYCLNYLKKCPLEVNLLKTKLYRDNSYEKFISFSAFEIYFSENPYEELDNLFKDIMYNYSENEQELLIIKKDIFTILKKELENN</sequence>
<name>A0ABX8H3E3_9BACT</name>
<dbReference type="RefSeq" id="WP_144076593.1">
    <property type="nucleotide sequence ID" value="NZ_CP076129.1"/>
</dbReference>
<dbReference type="PROSITE" id="PS51781">
    <property type="entry name" value="SH3B"/>
    <property type="match status" value="1"/>
</dbReference>
<accession>A0ABX8H3E3</accession>
<dbReference type="EMBL" id="CP076129">
    <property type="protein sequence ID" value="QWG09936.1"/>
    <property type="molecule type" value="Genomic_DNA"/>
</dbReference>